<protein>
    <submittedName>
        <fullName evidence="2">Uncharacterized protein</fullName>
    </submittedName>
</protein>
<gene>
    <name evidence="2" type="ORF">PoB_001062100</name>
</gene>
<feature type="compositionally biased region" description="Basic and acidic residues" evidence="1">
    <location>
        <begin position="1"/>
        <end position="10"/>
    </location>
</feature>
<reference evidence="2 3" key="1">
    <citation type="journal article" date="2021" name="Elife">
        <title>Chloroplast acquisition without the gene transfer in kleptoplastic sea slugs, Plakobranchus ocellatus.</title>
        <authorList>
            <person name="Maeda T."/>
            <person name="Takahashi S."/>
            <person name="Yoshida T."/>
            <person name="Shimamura S."/>
            <person name="Takaki Y."/>
            <person name="Nagai Y."/>
            <person name="Toyoda A."/>
            <person name="Suzuki Y."/>
            <person name="Arimoto A."/>
            <person name="Ishii H."/>
            <person name="Satoh N."/>
            <person name="Nishiyama T."/>
            <person name="Hasebe M."/>
            <person name="Maruyama T."/>
            <person name="Minagawa J."/>
            <person name="Obokata J."/>
            <person name="Shigenobu S."/>
        </authorList>
    </citation>
    <scope>NUCLEOTIDE SEQUENCE [LARGE SCALE GENOMIC DNA]</scope>
</reference>
<evidence type="ECO:0000313" key="3">
    <source>
        <dbReference type="Proteomes" id="UP000735302"/>
    </source>
</evidence>
<evidence type="ECO:0000256" key="1">
    <source>
        <dbReference type="SAM" id="MobiDB-lite"/>
    </source>
</evidence>
<dbReference type="AlphaFoldDB" id="A0AAV3YNZ0"/>
<evidence type="ECO:0000313" key="2">
    <source>
        <dbReference type="EMBL" id="GFN84115.1"/>
    </source>
</evidence>
<keyword evidence="3" id="KW-1185">Reference proteome</keyword>
<comment type="caution">
    <text evidence="2">The sequence shown here is derived from an EMBL/GenBank/DDBJ whole genome shotgun (WGS) entry which is preliminary data.</text>
</comment>
<organism evidence="2 3">
    <name type="scientific">Plakobranchus ocellatus</name>
    <dbReference type="NCBI Taxonomy" id="259542"/>
    <lineage>
        <taxon>Eukaryota</taxon>
        <taxon>Metazoa</taxon>
        <taxon>Spiralia</taxon>
        <taxon>Lophotrochozoa</taxon>
        <taxon>Mollusca</taxon>
        <taxon>Gastropoda</taxon>
        <taxon>Heterobranchia</taxon>
        <taxon>Euthyneura</taxon>
        <taxon>Panpulmonata</taxon>
        <taxon>Sacoglossa</taxon>
        <taxon>Placobranchoidea</taxon>
        <taxon>Plakobranchidae</taxon>
        <taxon>Plakobranchus</taxon>
    </lineage>
</organism>
<dbReference type="EMBL" id="BLXT01001278">
    <property type="protein sequence ID" value="GFN84115.1"/>
    <property type="molecule type" value="Genomic_DNA"/>
</dbReference>
<dbReference type="Proteomes" id="UP000735302">
    <property type="component" value="Unassembled WGS sequence"/>
</dbReference>
<sequence>MSRIGGDRSKKVLAAKGNFGSRRRNQRRRGQQIYGYHSGLQRTVKMKAVAHWSADWAFDVSKQGLILTLALASDVAGIGKIPLIDEGSSVTADI</sequence>
<accession>A0AAV3YNZ0</accession>
<name>A0AAV3YNZ0_9GAST</name>
<proteinExistence type="predicted"/>
<feature type="compositionally biased region" description="Basic residues" evidence="1">
    <location>
        <begin position="21"/>
        <end position="30"/>
    </location>
</feature>
<feature type="region of interest" description="Disordered" evidence="1">
    <location>
        <begin position="1"/>
        <end position="31"/>
    </location>
</feature>